<dbReference type="AlphaFoldDB" id="A0A6A6E2K4"/>
<protein>
    <submittedName>
        <fullName evidence="1">Uncharacterized protein</fullName>
    </submittedName>
</protein>
<evidence type="ECO:0000313" key="2">
    <source>
        <dbReference type="Proteomes" id="UP000800200"/>
    </source>
</evidence>
<dbReference type="EMBL" id="ML994633">
    <property type="protein sequence ID" value="KAF2185443.1"/>
    <property type="molecule type" value="Genomic_DNA"/>
</dbReference>
<dbReference type="Proteomes" id="UP000800200">
    <property type="component" value="Unassembled WGS sequence"/>
</dbReference>
<proteinExistence type="predicted"/>
<keyword evidence="2" id="KW-1185">Reference proteome</keyword>
<accession>A0A6A6E2K4</accession>
<sequence length="113" mass="12412">MFQTIGQADGKGTLERGLSMISRQCSAKEVSSSMQERRCLCIGNCSRQIPHGSSYLCRYPLHFGPPAGILLPAETTKDFNFVGMPPGAILLIPLSIRVCEEASIYGRFRLYGL</sequence>
<organism evidence="1 2">
    <name type="scientific">Zopfia rhizophila CBS 207.26</name>
    <dbReference type="NCBI Taxonomy" id="1314779"/>
    <lineage>
        <taxon>Eukaryota</taxon>
        <taxon>Fungi</taxon>
        <taxon>Dikarya</taxon>
        <taxon>Ascomycota</taxon>
        <taxon>Pezizomycotina</taxon>
        <taxon>Dothideomycetes</taxon>
        <taxon>Dothideomycetes incertae sedis</taxon>
        <taxon>Zopfiaceae</taxon>
        <taxon>Zopfia</taxon>
    </lineage>
</organism>
<gene>
    <name evidence="1" type="ORF">K469DRAFT_778181</name>
</gene>
<name>A0A6A6E2K4_9PEZI</name>
<evidence type="ECO:0000313" key="1">
    <source>
        <dbReference type="EMBL" id="KAF2185443.1"/>
    </source>
</evidence>
<reference evidence="1" key="1">
    <citation type="journal article" date="2020" name="Stud. Mycol.">
        <title>101 Dothideomycetes genomes: a test case for predicting lifestyles and emergence of pathogens.</title>
        <authorList>
            <person name="Haridas S."/>
            <person name="Albert R."/>
            <person name="Binder M."/>
            <person name="Bloem J."/>
            <person name="Labutti K."/>
            <person name="Salamov A."/>
            <person name="Andreopoulos B."/>
            <person name="Baker S."/>
            <person name="Barry K."/>
            <person name="Bills G."/>
            <person name="Bluhm B."/>
            <person name="Cannon C."/>
            <person name="Castanera R."/>
            <person name="Culley D."/>
            <person name="Daum C."/>
            <person name="Ezra D."/>
            <person name="Gonzalez J."/>
            <person name="Henrissat B."/>
            <person name="Kuo A."/>
            <person name="Liang C."/>
            <person name="Lipzen A."/>
            <person name="Lutzoni F."/>
            <person name="Magnuson J."/>
            <person name="Mondo S."/>
            <person name="Nolan M."/>
            <person name="Ohm R."/>
            <person name="Pangilinan J."/>
            <person name="Park H.-J."/>
            <person name="Ramirez L."/>
            <person name="Alfaro M."/>
            <person name="Sun H."/>
            <person name="Tritt A."/>
            <person name="Yoshinaga Y."/>
            <person name="Zwiers L.-H."/>
            <person name="Turgeon B."/>
            <person name="Goodwin S."/>
            <person name="Spatafora J."/>
            <person name="Crous P."/>
            <person name="Grigoriev I."/>
        </authorList>
    </citation>
    <scope>NUCLEOTIDE SEQUENCE</scope>
    <source>
        <strain evidence="1">CBS 207.26</strain>
    </source>
</reference>